<dbReference type="WBParaSite" id="L893_g1833.t1">
    <property type="protein sequence ID" value="L893_g1833.t1"/>
    <property type="gene ID" value="L893_g1833"/>
</dbReference>
<dbReference type="Proteomes" id="UP000095287">
    <property type="component" value="Unplaced"/>
</dbReference>
<proteinExistence type="predicted"/>
<evidence type="ECO:0000313" key="3">
    <source>
        <dbReference type="WBParaSite" id="L893_g1833.t1"/>
    </source>
</evidence>
<evidence type="ECO:0000256" key="1">
    <source>
        <dbReference type="SAM" id="SignalP"/>
    </source>
</evidence>
<protein>
    <submittedName>
        <fullName evidence="3">Secreted protein</fullName>
    </submittedName>
</protein>
<evidence type="ECO:0000313" key="2">
    <source>
        <dbReference type="Proteomes" id="UP000095287"/>
    </source>
</evidence>
<reference evidence="3" key="1">
    <citation type="submission" date="2016-11" db="UniProtKB">
        <authorList>
            <consortium name="WormBaseParasite"/>
        </authorList>
    </citation>
    <scope>IDENTIFICATION</scope>
</reference>
<name>A0A1I7YPB3_9BILA</name>
<organism evidence="2 3">
    <name type="scientific">Steinernema glaseri</name>
    <dbReference type="NCBI Taxonomy" id="37863"/>
    <lineage>
        <taxon>Eukaryota</taxon>
        <taxon>Metazoa</taxon>
        <taxon>Ecdysozoa</taxon>
        <taxon>Nematoda</taxon>
        <taxon>Chromadorea</taxon>
        <taxon>Rhabditida</taxon>
        <taxon>Tylenchina</taxon>
        <taxon>Panagrolaimomorpha</taxon>
        <taxon>Strongyloidoidea</taxon>
        <taxon>Steinernematidae</taxon>
        <taxon>Steinernema</taxon>
    </lineage>
</organism>
<feature type="signal peptide" evidence="1">
    <location>
        <begin position="1"/>
        <end position="16"/>
    </location>
</feature>
<dbReference type="AlphaFoldDB" id="A0A1I7YPB3"/>
<sequence>MKVLLLVLCLLAVVSSFVIHLKDYSETKEPRLHETTHYGYLTSEYDSYERYPTPTPEQIPSSLLREKREAERPFWEEVVALVFG</sequence>
<keyword evidence="2" id="KW-1185">Reference proteome</keyword>
<keyword evidence="1" id="KW-0732">Signal</keyword>
<feature type="chain" id="PRO_5009312437" evidence="1">
    <location>
        <begin position="17"/>
        <end position="84"/>
    </location>
</feature>
<accession>A0A1I7YPB3</accession>